<gene>
    <name evidence="1" type="ORF">RQP52_27755</name>
</gene>
<proteinExistence type="predicted"/>
<accession>A0ABU3RM08</accession>
<keyword evidence="2" id="KW-1185">Reference proteome</keyword>
<dbReference type="EMBL" id="JAWCUD010000011">
    <property type="protein sequence ID" value="MDU0204882.1"/>
    <property type="molecule type" value="Genomic_DNA"/>
</dbReference>
<comment type="caution">
    <text evidence="1">The sequence shown here is derived from an EMBL/GenBank/DDBJ whole genome shotgun (WGS) entry which is preliminary data.</text>
</comment>
<protein>
    <submittedName>
        <fullName evidence="1">Uncharacterized protein</fullName>
    </submittedName>
</protein>
<sequence length="64" mass="7365">MYEIVFFDVGFQIRFTGFEVFVMLLDDLDFFSLFGRNESVNRKLQFGKFASSLLAIKSPVNTGN</sequence>
<name>A0ABU3RM08_9BACL</name>
<evidence type="ECO:0000313" key="1">
    <source>
        <dbReference type="EMBL" id="MDU0204882.1"/>
    </source>
</evidence>
<reference evidence="1 2" key="1">
    <citation type="submission" date="2023-10" db="EMBL/GenBank/DDBJ databases">
        <title>Paenibacillus strain PFR10 Genome sequencing and assembly.</title>
        <authorList>
            <person name="Kim I."/>
        </authorList>
    </citation>
    <scope>NUCLEOTIDE SEQUENCE [LARGE SCALE GENOMIC DNA]</scope>
    <source>
        <strain evidence="1 2">PFR10</strain>
    </source>
</reference>
<dbReference type="RefSeq" id="WP_315954853.1">
    <property type="nucleotide sequence ID" value="NZ_JAWCUD010000011.1"/>
</dbReference>
<evidence type="ECO:0000313" key="2">
    <source>
        <dbReference type="Proteomes" id="UP001260980"/>
    </source>
</evidence>
<organism evidence="1 2">
    <name type="scientific">Paenibacillus violae</name>
    <dbReference type="NCBI Taxonomy" id="3077234"/>
    <lineage>
        <taxon>Bacteria</taxon>
        <taxon>Bacillati</taxon>
        <taxon>Bacillota</taxon>
        <taxon>Bacilli</taxon>
        <taxon>Bacillales</taxon>
        <taxon>Paenibacillaceae</taxon>
        <taxon>Paenibacillus</taxon>
    </lineage>
</organism>
<dbReference type="Proteomes" id="UP001260980">
    <property type="component" value="Unassembled WGS sequence"/>
</dbReference>